<name>F8L332_SIMNZ</name>
<keyword evidence="2" id="KW-1185">Reference proteome</keyword>
<organism evidence="1 2">
    <name type="scientific">Simkania negevensis (strain ATCC VR-1471 / DSM 27360 / Z)</name>
    <dbReference type="NCBI Taxonomy" id="331113"/>
    <lineage>
        <taxon>Bacteria</taxon>
        <taxon>Pseudomonadati</taxon>
        <taxon>Chlamydiota</taxon>
        <taxon>Chlamydiia</taxon>
        <taxon>Parachlamydiales</taxon>
        <taxon>Simkaniaceae</taxon>
        <taxon>Simkania</taxon>
    </lineage>
</organism>
<keyword evidence="1" id="KW-0614">Plasmid</keyword>
<proteinExistence type="predicted"/>
<dbReference type="AlphaFoldDB" id="F8L332"/>
<protein>
    <submittedName>
        <fullName evidence="1">Uncharacterized protein</fullName>
    </submittedName>
</protein>
<feature type="non-terminal residue" evidence="1">
    <location>
        <position position="46"/>
    </location>
</feature>
<dbReference type="HOGENOM" id="CLU_3193435_0_0_0"/>
<accession>F8L332</accession>
<reference evidence="1 2" key="2">
    <citation type="journal article" date="2011" name="Mol. Biol. Evol.">
        <title>Unity in variety--the pan-genome of the Chlamydiae.</title>
        <authorList>
            <person name="Collingro A."/>
            <person name="Tischler P."/>
            <person name="Weinmaier T."/>
            <person name="Penz T."/>
            <person name="Heinz E."/>
            <person name="Brunham R.C."/>
            <person name="Read T.D."/>
            <person name="Bavoil P.M."/>
            <person name="Sachse K."/>
            <person name="Kahane S."/>
            <person name="Friedman M.G."/>
            <person name="Rattei T."/>
            <person name="Myers G.S."/>
            <person name="Horn M."/>
        </authorList>
    </citation>
    <scope>NUCLEOTIDE SEQUENCE [LARGE SCALE GENOMIC DNA]</scope>
    <source>
        <strain evidence="2">ATCC VR-1471 / Z</strain>
        <plasmid evidence="1 2">pSn</plasmid>
    </source>
</reference>
<sequence length="46" mass="4963">MADVKIGISLEAVWVSDLFEVEGNFSLGPDLVDPDELELGLESEIA</sequence>
<dbReference type="Proteomes" id="UP000000496">
    <property type="component" value="Plasmid pSn"/>
</dbReference>
<gene>
    <name evidence="1" type="ordered locus">SNE_B25190</name>
</gene>
<reference key="1">
    <citation type="journal article" date="2011" name="Mol. Biol. Evol.">
        <title>Unity in variety -- the pan-genome of the Chlamydiae.</title>
        <authorList>
            <person name="Collingro A."/>
            <person name="Tischler P."/>
            <person name="Weinmaier T."/>
            <person name="Penz T."/>
            <person name="Heinz E."/>
            <person name="Brunham R.C."/>
            <person name="Read T.D."/>
            <person name="Bavoil P.M."/>
            <person name="Sachse K."/>
            <person name="Kahane S."/>
            <person name="Friedman M.G."/>
            <person name="Rattei T."/>
            <person name="Myers G.S.A."/>
            <person name="Horn M."/>
        </authorList>
    </citation>
    <scope>NUCLEOTIDE SEQUENCE</scope>
    <source>
        <strain>Z</strain>
    </source>
</reference>
<evidence type="ECO:0000313" key="2">
    <source>
        <dbReference type="Proteomes" id="UP000000496"/>
    </source>
</evidence>
<evidence type="ECO:0000313" key="1">
    <source>
        <dbReference type="EMBL" id="CCB87878.1"/>
    </source>
</evidence>
<dbReference type="EMBL" id="FR872581">
    <property type="protein sequence ID" value="CCB87878.1"/>
    <property type="molecule type" value="Genomic_DNA"/>
</dbReference>
<geneLocation type="plasmid" evidence="1 2">
    <name>pSn</name>
</geneLocation>
<dbReference type="KEGG" id="sng:SNE_B25190"/>